<keyword evidence="6" id="KW-1185">Reference proteome</keyword>
<dbReference type="PANTHER" id="PTHR30146:SF109">
    <property type="entry name" value="HTH-TYPE TRANSCRIPTIONAL REGULATOR GALS"/>
    <property type="match status" value="1"/>
</dbReference>
<evidence type="ECO:0000256" key="2">
    <source>
        <dbReference type="ARBA" id="ARBA00023125"/>
    </source>
</evidence>
<keyword evidence="2" id="KW-0238">DNA-binding</keyword>
<reference evidence="5 6" key="1">
    <citation type="submission" date="2021-01" db="EMBL/GenBank/DDBJ databases">
        <title>Whole genome shotgun sequence of Plantactinospora mayteni NBRC 109088.</title>
        <authorList>
            <person name="Komaki H."/>
            <person name="Tamura T."/>
        </authorList>
    </citation>
    <scope>NUCLEOTIDE SEQUENCE [LARGE SCALE GENOMIC DNA]</scope>
    <source>
        <strain evidence="5 6">NBRC 109088</strain>
    </source>
</reference>
<dbReference type="Pfam" id="PF13377">
    <property type="entry name" value="Peripla_BP_3"/>
    <property type="match status" value="1"/>
</dbReference>
<dbReference type="SUPFAM" id="SSF53822">
    <property type="entry name" value="Periplasmic binding protein-like I"/>
    <property type="match status" value="1"/>
</dbReference>
<keyword evidence="1" id="KW-0805">Transcription regulation</keyword>
<keyword evidence="3" id="KW-0804">Transcription</keyword>
<dbReference type="Proteomes" id="UP000621500">
    <property type="component" value="Unassembled WGS sequence"/>
</dbReference>
<sequence length="95" mass="9950">MASDVQAVGVISAAASLGLRIPDDLAVVSIDGTRAAAFANPGLTTVSQPVARMAACAVQHVTSRQREVIHRTYTGRLVRRRSCGCATSVTEQPET</sequence>
<dbReference type="EMBL" id="BONX01000057">
    <property type="protein sequence ID" value="GIH00797.1"/>
    <property type="molecule type" value="Genomic_DNA"/>
</dbReference>
<feature type="domain" description="Transcriptional regulator LacI/GalR-like sensor" evidence="4">
    <location>
        <begin position="2"/>
        <end position="83"/>
    </location>
</feature>
<dbReference type="InterPro" id="IPR028082">
    <property type="entry name" value="Peripla_BP_I"/>
</dbReference>
<evidence type="ECO:0000313" key="5">
    <source>
        <dbReference type="EMBL" id="GIH00797.1"/>
    </source>
</evidence>
<protein>
    <recommendedName>
        <fullName evidence="4">Transcriptional regulator LacI/GalR-like sensor domain-containing protein</fullName>
    </recommendedName>
</protein>
<comment type="caution">
    <text evidence="5">The sequence shown here is derived from an EMBL/GenBank/DDBJ whole genome shotgun (WGS) entry which is preliminary data.</text>
</comment>
<organism evidence="5 6">
    <name type="scientific">Plantactinospora mayteni</name>
    <dbReference type="NCBI Taxonomy" id="566021"/>
    <lineage>
        <taxon>Bacteria</taxon>
        <taxon>Bacillati</taxon>
        <taxon>Actinomycetota</taxon>
        <taxon>Actinomycetes</taxon>
        <taxon>Micromonosporales</taxon>
        <taxon>Micromonosporaceae</taxon>
        <taxon>Plantactinospora</taxon>
    </lineage>
</organism>
<dbReference type="PANTHER" id="PTHR30146">
    <property type="entry name" value="LACI-RELATED TRANSCRIPTIONAL REPRESSOR"/>
    <property type="match status" value="1"/>
</dbReference>
<evidence type="ECO:0000256" key="3">
    <source>
        <dbReference type="ARBA" id="ARBA00023163"/>
    </source>
</evidence>
<dbReference type="Gene3D" id="3.40.50.2300">
    <property type="match status" value="1"/>
</dbReference>
<evidence type="ECO:0000259" key="4">
    <source>
        <dbReference type="Pfam" id="PF13377"/>
    </source>
</evidence>
<gene>
    <name evidence="5" type="ORF">Pma05_73690</name>
</gene>
<proteinExistence type="predicted"/>
<accession>A0ABQ4F1P6</accession>
<dbReference type="InterPro" id="IPR046335">
    <property type="entry name" value="LacI/GalR-like_sensor"/>
</dbReference>
<evidence type="ECO:0000313" key="6">
    <source>
        <dbReference type="Proteomes" id="UP000621500"/>
    </source>
</evidence>
<name>A0ABQ4F1P6_9ACTN</name>
<evidence type="ECO:0000256" key="1">
    <source>
        <dbReference type="ARBA" id="ARBA00023015"/>
    </source>
</evidence>